<dbReference type="PANTHER" id="PTHR11757:SF19">
    <property type="entry name" value="PROLYL ENDOPEPTIDASE-LIKE"/>
    <property type="match status" value="1"/>
</dbReference>
<dbReference type="RefSeq" id="WP_407340369.1">
    <property type="nucleotide sequence ID" value="NZ_CP136862.1"/>
</dbReference>
<reference evidence="7 8" key="1">
    <citation type="submission" date="2023-10" db="EMBL/GenBank/DDBJ databases">
        <title>Novel methanotroph of the genus Methylocapsa from a subarctic wetland.</title>
        <authorList>
            <person name="Belova S.E."/>
            <person name="Oshkin I.Y."/>
            <person name="Miroshnikov K."/>
            <person name="Dedysh S.N."/>
        </authorList>
    </citation>
    <scope>NUCLEOTIDE SEQUENCE [LARGE SCALE GENOMIC DNA]</scope>
    <source>
        <strain evidence="7 8">RX1</strain>
    </source>
</reference>
<keyword evidence="4" id="KW-0720">Serine protease</keyword>
<proteinExistence type="inferred from homology"/>
<dbReference type="PANTHER" id="PTHR11757">
    <property type="entry name" value="PROTEASE FAMILY S9A OLIGOPEPTIDASE"/>
    <property type="match status" value="1"/>
</dbReference>
<dbReference type="Gene3D" id="3.40.50.1820">
    <property type="entry name" value="alpha/beta hydrolase"/>
    <property type="match status" value="1"/>
</dbReference>
<dbReference type="Gene3D" id="2.130.10.120">
    <property type="entry name" value="Prolyl oligopeptidase, N-terminal domain"/>
    <property type="match status" value="1"/>
</dbReference>
<organism evidence="7 8">
    <name type="scientific">Methylocapsa polymorpha</name>
    <dbReference type="NCBI Taxonomy" id="3080828"/>
    <lineage>
        <taxon>Bacteria</taxon>
        <taxon>Pseudomonadati</taxon>
        <taxon>Pseudomonadota</taxon>
        <taxon>Alphaproteobacteria</taxon>
        <taxon>Hyphomicrobiales</taxon>
        <taxon>Beijerinckiaceae</taxon>
        <taxon>Methylocapsa</taxon>
    </lineage>
</organism>
<accession>A0ABZ0HVI6</accession>
<name>A0ABZ0HVI6_9HYPH</name>
<feature type="domain" description="Peptidase S9 prolyl oligopeptidase catalytic" evidence="5">
    <location>
        <begin position="482"/>
        <end position="698"/>
    </location>
</feature>
<dbReference type="PROSITE" id="PS00708">
    <property type="entry name" value="PRO_ENDOPEP_SER"/>
    <property type="match status" value="1"/>
</dbReference>
<keyword evidence="3" id="KW-0378">Hydrolase</keyword>
<evidence type="ECO:0000256" key="2">
    <source>
        <dbReference type="ARBA" id="ARBA00022670"/>
    </source>
</evidence>
<dbReference type="Pfam" id="PF00326">
    <property type="entry name" value="Peptidase_S9"/>
    <property type="match status" value="1"/>
</dbReference>
<dbReference type="InterPro" id="IPR023302">
    <property type="entry name" value="Pept_S9A_N"/>
</dbReference>
<sequence length="708" mass="78327">MTVRFSNESPVSPPAIEKRARETIVHGVALHDDYAWLRAENWREVLREPDALPDEIRSVLEAENDFAQAVLGPEESMRAALVKELRGRVKEDDADVPLSDGAWLYYARHQEGGQHPIFCCVKQGGGAEEVLLDGDEESQGKSFFELGAVRHSPDHAKLAWSADEMGSELYSIHVRDIGSGEDSAEEIVDTDGNLVWMADSLGFYYVRLDENHRPAEIFRHRIGDDPAKDVLVFDERDPGSFIHLRRSQSAAFAIVSVSDHDSSECRLIDLRDPDARPRLIEPRAVGVRYWVEDRGDRLFLRTNADGAEDFKIVSAPLASPGKAFWVDEIPHKPGRMIVTAALFPDYLVRLEREAGLPRIVIRHFASGEEHAIAFAEEAYSLGIEELLDYSTRTLRFTYSSMTTPEETYDYDLATRERVLRKRQAIPSGHDPSHYVTRRLFTIAADGESVPVSILHRADLRLDGSAPVLLYGYGAYGSPTPASFDSDRLSLVDRGFIYAIAHVRGGSDKGWRWYTDGKLAKKPNTFGDFIAAARHLIAEGYTRAGRIVAEGGSAGGMLMGAVVNLAPELFAGVIADVPFVDVLNTMLDADLPLTPPEWLEWGNPIVDEAAFATIRSYSPYDNVEAKRYPPILALGGLTDPRVTYWEPLKWVARLRAAMTGGGPILLKTNMGAGHGGASGRFEHLDEIALQYAFALACAEGRYETEAASG</sequence>
<evidence type="ECO:0000256" key="1">
    <source>
        <dbReference type="ARBA" id="ARBA00005228"/>
    </source>
</evidence>
<dbReference type="SUPFAM" id="SSF53474">
    <property type="entry name" value="alpha/beta-Hydrolases"/>
    <property type="match status" value="1"/>
</dbReference>
<evidence type="ECO:0000313" key="7">
    <source>
        <dbReference type="EMBL" id="WOJ90782.1"/>
    </source>
</evidence>
<evidence type="ECO:0000259" key="6">
    <source>
        <dbReference type="Pfam" id="PF02897"/>
    </source>
</evidence>
<dbReference type="InterPro" id="IPR002470">
    <property type="entry name" value="Peptidase_S9A"/>
</dbReference>
<gene>
    <name evidence="7" type="ORF">RZS28_05705</name>
</gene>
<evidence type="ECO:0000256" key="3">
    <source>
        <dbReference type="ARBA" id="ARBA00022801"/>
    </source>
</evidence>
<keyword evidence="8" id="KW-1185">Reference proteome</keyword>
<evidence type="ECO:0000259" key="5">
    <source>
        <dbReference type="Pfam" id="PF00326"/>
    </source>
</evidence>
<protein>
    <submittedName>
        <fullName evidence="7">S9 family peptidase</fullName>
    </submittedName>
</protein>
<feature type="domain" description="Peptidase S9A N-terminal" evidence="6">
    <location>
        <begin position="16"/>
        <end position="422"/>
    </location>
</feature>
<keyword evidence="2" id="KW-0645">Protease</keyword>
<dbReference type="PRINTS" id="PR00862">
    <property type="entry name" value="PROLIGOPTASE"/>
</dbReference>
<comment type="similarity">
    <text evidence="1">Belongs to the peptidase S9A family.</text>
</comment>
<evidence type="ECO:0000313" key="8">
    <source>
        <dbReference type="Proteomes" id="UP001626536"/>
    </source>
</evidence>
<dbReference type="SUPFAM" id="SSF50993">
    <property type="entry name" value="Peptidase/esterase 'gauge' domain"/>
    <property type="match status" value="1"/>
</dbReference>
<dbReference type="Pfam" id="PF02897">
    <property type="entry name" value="Peptidase_S9_N"/>
    <property type="match status" value="1"/>
</dbReference>
<dbReference type="Proteomes" id="UP001626536">
    <property type="component" value="Chromosome"/>
</dbReference>
<evidence type="ECO:0000256" key="4">
    <source>
        <dbReference type="ARBA" id="ARBA00022825"/>
    </source>
</evidence>
<dbReference type="InterPro" id="IPR002471">
    <property type="entry name" value="Pept_S9_AS"/>
</dbReference>
<dbReference type="InterPro" id="IPR001375">
    <property type="entry name" value="Peptidase_S9_cat"/>
</dbReference>
<dbReference type="InterPro" id="IPR051543">
    <property type="entry name" value="Serine_Peptidase_S9A"/>
</dbReference>
<dbReference type="InterPro" id="IPR029058">
    <property type="entry name" value="AB_hydrolase_fold"/>
</dbReference>
<dbReference type="EMBL" id="CP136862">
    <property type="protein sequence ID" value="WOJ90782.1"/>
    <property type="molecule type" value="Genomic_DNA"/>
</dbReference>